<feature type="compositionally biased region" description="Polar residues" evidence="1">
    <location>
        <begin position="51"/>
        <end position="79"/>
    </location>
</feature>
<sequence length="179" mass="20725">MIMQSCFVDSLMMITLTNIVEYTLHQQAHQIHYHQHSNQESPHHNPPKNPISISSMYHHTSENTPNHPANCQISKNQNESHPRPPFQQLVALLHSCKAVNRLKHRHHTGQMPKRRDVNMNAQKQHQDHHKREEGQKGIPGINGNDKQDQETDQQGIVNKHQERNPCEGYKKTLKNLGYG</sequence>
<keyword evidence="3" id="KW-1185">Reference proteome</keyword>
<feature type="region of interest" description="Disordered" evidence="1">
    <location>
        <begin position="103"/>
        <end position="179"/>
    </location>
</feature>
<feature type="compositionally biased region" description="Basic and acidic residues" evidence="1">
    <location>
        <begin position="159"/>
        <end position="170"/>
    </location>
</feature>
<gene>
    <name evidence="2" type="ORF">ES288_D02G291500v1</name>
</gene>
<dbReference type="Proteomes" id="UP000323506">
    <property type="component" value="Chromosome D02"/>
</dbReference>
<evidence type="ECO:0000313" key="3">
    <source>
        <dbReference type="Proteomes" id="UP000323506"/>
    </source>
</evidence>
<organism evidence="2 3">
    <name type="scientific">Gossypium darwinii</name>
    <name type="common">Darwin's cotton</name>
    <name type="synonym">Gossypium barbadense var. darwinii</name>
    <dbReference type="NCBI Taxonomy" id="34276"/>
    <lineage>
        <taxon>Eukaryota</taxon>
        <taxon>Viridiplantae</taxon>
        <taxon>Streptophyta</taxon>
        <taxon>Embryophyta</taxon>
        <taxon>Tracheophyta</taxon>
        <taxon>Spermatophyta</taxon>
        <taxon>Magnoliopsida</taxon>
        <taxon>eudicotyledons</taxon>
        <taxon>Gunneridae</taxon>
        <taxon>Pentapetalae</taxon>
        <taxon>rosids</taxon>
        <taxon>malvids</taxon>
        <taxon>Malvales</taxon>
        <taxon>Malvaceae</taxon>
        <taxon>Malvoideae</taxon>
        <taxon>Gossypium</taxon>
    </lineage>
</organism>
<reference evidence="2 3" key="1">
    <citation type="submission" date="2019-06" db="EMBL/GenBank/DDBJ databases">
        <title>WGS assembly of Gossypium darwinii.</title>
        <authorList>
            <person name="Chen Z.J."/>
            <person name="Sreedasyam A."/>
            <person name="Ando A."/>
            <person name="Song Q."/>
            <person name="De L."/>
            <person name="Hulse-Kemp A."/>
            <person name="Ding M."/>
            <person name="Ye W."/>
            <person name="Kirkbride R."/>
            <person name="Jenkins J."/>
            <person name="Plott C."/>
            <person name="Lovell J."/>
            <person name="Lin Y.-M."/>
            <person name="Vaughn R."/>
            <person name="Liu B."/>
            <person name="Li W."/>
            <person name="Simpson S."/>
            <person name="Scheffler B."/>
            <person name="Saski C."/>
            <person name="Grover C."/>
            <person name="Hu G."/>
            <person name="Conover J."/>
            <person name="Carlson J."/>
            <person name="Shu S."/>
            <person name="Boston L."/>
            <person name="Williams M."/>
            <person name="Peterson D."/>
            <person name="Mcgee K."/>
            <person name="Jones D."/>
            <person name="Wendel J."/>
            <person name="Stelly D."/>
            <person name="Grimwood J."/>
            <person name="Schmutz J."/>
        </authorList>
    </citation>
    <scope>NUCLEOTIDE SEQUENCE [LARGE SCALE GENOMIC DNA]</scope>
    <source>
        <strain evidence="2">1808015.09</strain>
    </source>
</reference>
<name>A0A5D2DIU8_GOSDA</name>
<dbReference type="AlphaFoldDB" id="A0A5D2DIU8"/>
<evidence type="ECO:0000313" key="2">
    <source>
        <dbReference type="EMBL" id="TYG81344.1"/>
    </source>
</evidence>
<evidence type="ECO:0000256" key="1">
    <source>
        <dbReference type="SAM" id="MobiDB-lite"/>
    </source>
</evidence>
<dbReference type="EMBL" id="CM017702">
    <property type="protein sequence ID" value="TYG81344.1"/>
    <property type="molecule type" value="Genomic_DNA"/>
</dbReference>
<accession>A0A5D2DIU8</accession>
<proteinExistence type="predicted"/>
<feature type="region of interest" description="Disordered" evidence="1">
    <location>
        <begin position="31"/>
        <end position="83"/>
    </location>
</feature>
<protein>
    <submittedName>
        <fullName evidence="2">Uncharacterized protein</fullName>
    </submittedName>
</protein>